<dbReference type="AlphaFoldDB" id="A0A2K2DCV0"/>
<accession>A0A2K2DCV0</accession>
<reference evidence="1" key="2">
    <citation type="submission" date="2017-06" db="EMBL/GenBank/DDBJ databases">
        <title>WGS assembly of Brachypodium distachyon.</title>
        <authorList>
            <consortium name="The International Brachypodium Initiative"/>
            <person name="Lucas S."/>
            <person name="Harmon-Smith M."/>
            <person name="Lail K."/>
            <person name="Tice H."/>
            <person name="Grimwood J."/>
            <person name="Bruce D."/>
            <person name="Barry K."/>
            <person name="Shu S."/>
            <person name="Lindquist E."/>
            <person name="Wang M."/>
            <person name="Pitluck S."/>
            <person name="Vogel J.P."/>
            <person name="Garvin D.F."/>
            <person name="Mockler T.C."/>
            <person name="Schmutz J."/>
            <person name="Rokhsar D."/>
            <person name="Bevan M.W."/>
        </authorList>
    </citation>
    <scope>NUCLEOTIDE SEQUENCE</scope>
    <source>
        <strain evidence="1">Bd21</strain>
    </source>
</reference>
<dbReference type="Proteomes" id="UP000008810">
    <property type="component" value="Chromosome 2"/>
</dbReference>
<proteinExistence type="predicted"/>
<gene>
    <name evidence="1" type="ORF">BRADI_2g39435v3</name>
</gene>
<dbReference type="InParanoid" id="A0A2K2DCV0"/>
<organism evidence="1">
    <name type="scientific">Brachypodium distachyon</name>
    <name type="common">Purple false brome</name>
    <name type="synonym">Trachynia distachya</name>
    <dbReference type="NCBI Taxonomy" id="15368"/>
    <lineage>
        <taxon>Eukaryota</taxon>
        <taxon>Viridiplantae</taxon>
        <taxon>Streptophyta</taxon>
        <taxon>Embryophyta</taxon>
        <taxon>Tracheophyta</taxon>
        <taxon>Spermatophyta</taxon>
        <taxon>Magnoliopsida</taxon>
        <taxon>Liliopsida</taxon>
        <taxon>Poales</taxon>
        <taxon>Poaceae</taxon>
        <taxon>BOP clade</taxon>
        <taxon>Pooideae</taxon>
        <taxon>Stipodae</taxon>
        <taxon>Brachypodieae</taxon>
        <taxon>Brachypodium</taxon>
    </lineage>
</organism>
<evidence type="ECO:0000313" key="3">
    <source>
        <dbReference type="Proteomes" id="UP000008810"/>
    </source>
</evidence>
<keyword evidence="3" id="KW-1185">Reference proteome</keyword>
<sequence length="106" mass="11596">MCVQIQKSKPRLVCGLVGRQNSLRSRNGDREPHRDAAAISAAALRISISGRPPSLAISGRPCFCSLIQDSCKRIICECDGLVLEPLVYPNSSLQVERNTLVLFCAR</sequence>
<dbReference type="EMBL" id="CM000881">
    <property type="protein sequence ID" value="PNT72104.1"/>
    <property type="molecule type" value="Genomic_DNA"/>
</dbReference>
<dbReference type="Gramene" id="PNT72104">
    <property type="protein sequence ID" value="PNT72104"/>
    <property type="gene ID" value="BRADI_2g39435v3"/>
</dbReference>
<reference evidence="2" key="3">
    <citation type="submission" date="2018-08" db="UniProtKB">
        <authorList>
            <consortium name="EnsemblPlants"/>
        </authorList>
    </citation>
    <scope>IDENTIFICATION</scope>
    <source>
        <strain evidence="2">cv. Bd21</strain>
    </source>
</reference>
<reference evidence="1 2" key="1">
    <citation type="journal article" date="2010" name="Nature">
        <title>Genome sequencing and analysis of the model grass Brachypodium distachyon.</title>
        <authorList>
            <consortium name="International Brachypodium Initiative"/>
        </authorList>
    </citation>
    <scope>NUCLEOTIDE SEQUENCE [LARGE SCALE GENOMIC DNA]</scope>
    <source>
        <strain evidence="1 2">Bd21</strain>
    </source>
</reference>
<evidence type="ECO:0000313" key="2">
    <source>
        <dbReference type="EnsemblPlants" id="PNT72104"/>
    </source>
</evidence>
<evidence type="ECO:0000313" key="1">
    <source>
        <dbReference type="EMBL" id="PNT72104.1"/>
    </source>
</evidence>
<protein>
    <submittedName>
        <fullName evidence="1 2">Uncharacterized protein</fullName>
    </submittedName>
</protein>
<name>A0A2K2DCV0_BRADI</name>
<dbReference type="EnsemblPlants" id="PNT72104">
    <property type="protein sequence ID" value="PNT72104"/>
    <property type="gene ID" value="BRADI_2g39435v3"/>
</dbReference>